<dbReference type="STRING" id="1121362.A605_04475"/>
<evidence type="ECO:0000256" key="1">
    <source>
        <dbReference type="SAM" id="Phobius"/>
    </source>
</evidence>
<evidence type="ECO:0000313" key="3">
    <source>
        <dbReference type="Proteomes" id="UP000011723"/>
    </source>
</evidence>
<feature type="transmembrane region" description="Helical" evidence="1">
    <location>
        <begin position="381"/>
        <end position="400"/>
    </location>
</feature>
<dbReference type="HOGENOM" id="CLU_020410_0_0_11"/>
<dbReference type="KEGG" id="chn:A605_04475"/>
<dbReference type="Proteomes" id="UP000011723">
    <property type="component" value="Chromosome"/>
</dbReference>
<feature type="transmembrane region" description="Helical" evidence="1">
    <location>
        <begin position="190"/>
        <end position="207"/>
    </location>
</feature>
<accession>M1MVZ0</accession>
<name>M1MVZ0_9CORY</name>
<feature type="transmembrane region" description="Helical" evidence="1">
    <location>
        <begin position="213"/>
        <end position="232"/>
    </location>
</feature>
<feature type="transmembrane region" description="Helical" evidence="1">
    <location>
        <begin position="239"/>
        <end position="260"/>
    </location>
</feature>
<feature type="transmembrane region" description="Helical" evidence="1">
    <location>
        <begin position="158"/>
        <end position="178"/>
    </location>
</feature>
<keyword evidence="1" id="KW-0472">Membrane</keyword>
<gene>
    <name evidence="2" type="ORF">A605_04475</name>
</gene>
<dbReference type="RefSeq" id="WP_015400323.1">
    <property type="nucleotide sequence ID" value="NC_020302.1"/>
</dbReference>
<proteinExistence type="predicted"/>
<sequence length="622" mass="65907">MQDTEAPAPAASGHPRAHRRWPVAAILGAVVVLGVACRTAVAAQGWFYWDDLTLHAQARGYDAPTLELLLTDHDGHLMPAAWVIEWLLATRAPLNWPAAVATLGLLQLAAAAAVAWACLVLCPRVSRVTVAERGVPFPWAAVPLVAYLFTPLTLPSTTWLATAVNTLPLHAALALVFAHSVLTLREPHRAGRHLTVAVTALVAGLLFSERALFAGPAVVLALVCLAAATGSVRRRWRGIARTAATLAVPTLAWAGVYLAVTGDPRTGDGTTAAPDATGTAGAGTGVLDLFVHGYVHALLPTAAGGPWHWERWHPSPPWAAPGPAAVAAGALVVAGILVWTARRHPRHLLTWLPVLVYPLAPLAALAIARTGPGTSVEITQTLRHFSEVAVLGAVTLAFLLAHPRPERRTRRIFRWAGTLAAGLVAVSTAVSTVIYAQVWADQPARDYFHTLRGELAGRDEPVFDQAVDLHVLLPLVHPYNMLSKLIGGLEGVPPFERWTTDPVLVDGDGHLRPAELVAMRATEPGSGPGCGTRVGPEDTAIAVDGPLLERDWVLQFNYFADQSGTVELALDGEPVEIPVEAGLSQVYVSLSGGGRQLHVTPTDGVTELCVGRNQIGVLAVRR</sequence>
<keyword evidence="1" id="KW-0812">Transmembrane</keyword>
<dbReference type="eggNOG" id="COG0815">
    <property type="taxonomic scope" value="Bacteria"/>
</dbReference>
<feature type="transmembrane region" description="Helical" evidence="1">
    <location>
        <begin position="318"/>
        <end position="341"/>
    </location>
</feature>
<protein>
    <recommendedName>
        <fullName evidence="4">Glycosyltransferase RgtA/B/C/D-like domain-containing protein</fullName>
    </recommendedName>
</protein>
<dbReference type="AlphaFoldDB" id="M1MVZ0"/>
<keyword evidence="3" id="KW-1185">Reference proteome</keyword>
<keyword evidence="1" id="KW-1133">Transmembrane helix</keyword>
<feature type="transmembrane region" description="Helical" evidence="1">
    <location>
        <begin position="348"/>
        <end position="369"/>
    </location>
</feature>
<organism evidence="2 3">
    <name type="scientific">Corynebacterium halotolerans YIM 70093 = DSM 44683</name>
    <dbReference type="NCBI Taxonomy" id="1121362"/>
    <lineage>
        <taxon>Bacteria</taxon>
        <taxon>Bacillati</taxon>
        <taxon>Actinomycetota</taxon>
        <taxon>Actinomycetes</taxon>
        <taxon>Mycobacteriales</taxon>
        <taxon>Corynebacteriaceae</taxon>
        <taxon>Corynebacterium</taxon>
    </lineage>
</organism>
<feature type="transmembrane region" description="Helical" evidence="1">
    <location>
        <begin position="412"/>
        <end position="436"/>
    </location>
</feature>
<feature type="transmembrane region" description="Helical" evidence="1">
    <location>
        <begin position="134"/>
        <end position="152"/>
    </location>
</feature>
<dbReference type="EMBL" id="CP003697">
    <property type="protein sequence ID" value="AGF71904.1"/>
    <property type="molecule type" value="Genomic_DNA"/>
</dbReference>
<feature type="transmembrane region" description="Helical" evidence="1">
    <location>
        <begin position="21"/>
        <end position="49"/>
    </location>
</feature>
<reference evidence="2 3" key="1">
    <citation type="journal article" date="2012" name="Stand. Genomic Sci.">
        <title>Genome sequence of the halotolerant bacterium Corynebacterium halotolerans type strain YIM 70093(T) (= DSM 44683(T)).</title>
        <authorList>
            <person name="Ruckert C."/>
            <person name="Albersmeier A."/>
            <person name="Al-Dilaimi A."/>
            <person name="Niehaus K."/>
            <person name="Szczepanowski R."/>
            <person name="Kalinowski J."/>
        </authorList>
    </citation>
    <scope>NUCLEOTIDE SEQUENCE [LARGE SCALE GENOMIC DNA]</scope>
    <source>
        <strain evidence="2">YIM 70093</strain>
    </source>
</reference>
<feature type="transmembrane region" description="Helical" evidence="1">
    <location>
        <begin position="96"/>
        <end position="122"/>
    </location>
</feature>
<evidence type="ECO:0000313" key="2">
    <source>
        <dbReference type="EMBL" id="AGF71904.1"/>
    </source>
</evidence>
<dbReference type="OrthoDB" id="3778510at2"/>
<evidence type="ECO:0008006" key="4">
    <source>
        <dbReference type="Google" id="ProtNLM"/>
    </source>
</evidence>
<dbReference type="PATRIC" id="fig|1121362.3.peg.899"/>